<keyword evidence="1" id="KW-0328">Glycosyltransferase</keyword>
<accession>A0A921H718</accession>
<dbReference type="CDD" id="cd03794">
    <property type="entry name" value="GT4_WbuB-like"/>
    <property type="match status" value="1"/>
</dbReference>
<dbReference type="Proteomes" id="UP000742098">
    <property type="component" value="Unassembled WGS sequence"/>
</dbReference>
<feature type="domain" description="Glycosyl transferase family 1" evidence="3">
    <location>
        <begin position="204"/>
        <end position="376"/>
    </location>
</feature>
<evidence type="ECO:0000256" key="2">
    <source>
        <dbReference type="ARBA" id="ARBA00022679"/>
    </source>
</evidence>
<reference evidence="5" key="2">
    <citation type="submission" date="2021-09" db="EMBL/GenBank/DDBJ databases">
        <authorList>
            <person name="Gilroy R."/>
        </authorList>
    </citation>
    <scope>NUCLEOTIDE SEQUENCE</scope>
    <source>
        <strain evidence="5">6966</strain>
    </source>
</reference>
<dbReference type="PANTHER" id="PTHR12526:SF629">
    <property type="entry name" value="TEICHURONIC ACID BIOSYNTHESIS GLYCOSYLTRANSFERASE TUAH-RELATED"/>
    <property type="match status" value="1"/>
</dbReference>
<organism evidence="5 6">
    <name type="scientific">Butyricimonas virosa</name>
    <dbReference type="NCBI Taxonomy" id="544645"/>
    <lineage>
        <taxon>Bacteria</taxon>
        <taxon>Pseudomonadati</taxon>
        <taxon>Bacteroidota</taxon>
        <taxon>Bacteroidia</taxon>
        <taxon>Bacteroidales</taxon>
        <taxon>Odoribacteraceae</taxon>
        <taxon>Butyricimonas</taxon>
    </lineage>
</organism>
<dbReference type="GO" id="GO:0016757">
    <property type="term" value="F:glycosyltransferase activity"/>
    <property type="evidence" value="ECO:0007669"/>
    <property type="project" value="UniProtKB-KW"/>
</dbReference>
<evidence type="ECO:0000259" key="3">
    <source>
        <dbReference type="Pfam" id="PF00534"/>
    </source>
</evidence>
<dbReference type="InterPro" id="IPR001296">
    <property type="entry name" value="Glyco_trans_1"/>
</dbReference>
<dbReference type="Pfam" id="PF00534">
    <property type="entry name" value="Glycos_transf_1"/>
    <property type="match status" value="1"/>
</dbReference>
<dbReference type="Gene3D" id="3.40.50.2000">
    <property type="entry name" value="Glycogen Phosphorylase B"/>
    <property type="match status" value="2"/>
</dbReference>
<dbReference type="InterPro" id="IPR028098">
    <property type="entry name" value="Glyco_trans_4-like_N"/>
</dbReference>
<gene>
    <name evidence="5" type="ORF">K8V05_12775</name>
</gene>
<keyword evidence="2" id="KW-0808">Transferase</keyword>
<sequence>MKIGIILDKEITKDQRVLNEIEILEKHGHQIFVLCLDLYNLGQTCKIGKNISVTRFKMSNRQREILFGIVNRFPLYNWIWQKHIRKFIKDTGVEALHTHDLYMSKPVYMANKKYHLPITLDLHENFPAAIQSYTWATRFPKSLLVAPKLWSKKEKRYLQYADHIVVLCESFRNELQHKYPALSKKRFAIYPNVPNVEELMTYEIHPEVLPNDHDFILFYFGAIGVRRGLITCFEALKKISGTHPRIKLLLIGPIDKGDQELFKKYMEDPAIKEQIIYFKWKNLSEFPSYVHQSHVGISPLIKNPQHDSGIANKVFQYMLFETPVLVSDCTPQLELVQETLCGLTFHNQDVDDLTDKILYLYNHPEQCKTMGEMGKKAVLAKYNMITAGNELDKLYHT</sequence>
<dbReference type="Pfam" id="PF13439">
    <property type="entry name" value="Glyco_transf_4"/>
    <property type="match status" value="1"/>
</dbReference>
<proteinExistence type="predicted"/>
<reference evidence="5" key="1">
    <citation type="journal article" date="2021" name="PeerJ">
        <title>Extensive microbial diversity within the chicken gut microbiome revealed by metagenomics and culture.</title>
        <authorList>
            <person name="Gilroy R."/>
            <person name="Ravi A."/>
            <person name="Getino M."/>
            <person name="Pursley I."/>
            <person name="Horton D.L."/>
            <person name="Alikhan N.F."/>
            <person name="Baker D."/>
            <person name="Gharbi K."/>
            <person name="Hall N."/>
            <person name="Watson M."/>
            <person name="Adriaenssens E.M."/>
            <person name="Foster-Nyarko E."/>
            <person name="Jarju S."/>
            <person name="Secka A."/>
            <person name="Antonio M."/>
            <person name="Oren A."/>
            <person name="Chaudhuri R.R."/>
            <person name="La Ragione R."/>
            <person name="Hildebrand F."/>
            <person name="Pallen M.J."/>
        </authorList>
    </citation>
    <scope>NUCLEOTIDE SEQUENCE</scope>
    <source>
        <strain evidence="5">6966</strain>
    </source>
</reference>
<dbReference type="PANTHER" id="PTHR12526">
    <property type="entry name" value="GLYCOSYLTRANSFERASE"/>
    <property type="match status" value="1"/>
</dbReference>
<dbReference type="EMBL" id="DYVS01000237">
    <property type="protein sequence ID" value="HJF71619.1"/>
    <property type="molecule type" value="Genomic_DNA"/>
</dbReference>
<comment type="caution">
    <text evidence="5">The sequence shown here is derived from an EMBL/GenBank/DDBJ whole genome shotgun (WGS) entry which is preliminary data.</text>
</comment>
<protein>
    <submittedName>
        <fullName evidence="5">Glycosyltransferase family 4 protein</fullName>
    </submittedName>
</protein>
<dbReference type="SUPFAM" id="SSF53756">
    <property type="entry name" value="UDP-Glycosyltransferase/glycogen phosphorylase"/>
    <property type="match status" value="1"/>
</dbReference>
<name>A0A921H718_9BACT</name>
<feature type="domain" description="Glycosyltransferase subfamily 4-like N-terminal" evidence="4">
    <location>
        <begin position="18"/>
        <end position="192"/>
    </location>
</feature>
<dbReference type="AlphaFoldDB" id="A0A921H718"/>
<evidence type="ECO:0000259" key="4">
    <source>
        <dbReference type="Pfam" id="PF13439"/>
    </source>
</evidence>
<evidence type="ECO:0000256" key="1">
    <source>
        <dbReference type="ARBA" id="ARBA00022676"/>
    </source>
</evidence>
<evidence type="ECO:0000313" key="6">
    <source>
        <dbReference type="Proteomes" id="UP000742098"/>
    </source>
</evidence>
<evidence type="ECO:0000313" key="5">
    <source>
        <dbReference type="EMBL" id="HJF71619.1"/>
    </source>
</evidence>